<proteinExistence type="inferred from homology"/>
<dbReference type="InterPro" id="IPR011600">
    <property type="entry name" value="Pept_C14_caspase"/>
</dbReference>
<dbReference type="Pfam" id="PF00656">
    <property type="entry name" value="Peptidase_C14"/>
    <property type="match status" value="1"/>
</dbReference>
<dbReference type="Gene3D" id="3.40.50.12660">
    <property type="match status" value="2"/>
</dbReference>
<accession>A0ABD3ME26</accession>
<evidence type="ECO:0000313" key="5">
    <source>
        <dbReference type="Proteomes" id="UP001530293"/>
    </source>
</evidence>
<name>A0ABD3ME26_9STRA</name>
<dbReference type="EMBL" id="JALLBG020000157">
    <property type="protein sequence ID" value="KAL3761123.1"/>
    <property type="molecule type" value="Genomic_DNA"/>
</dbReference>
<protein>
    <recommendedName>
        <fullName evidence="3">Peptidase C14 caspase domain-containing protein</fullName>
    </recommendedName>
</protein>
<dbReference type="AlphaFoldDB" id="A0ABD3ME26"/>
<reference evidence="4 5" key="1">
    <citation type="submission" date="2024-10" db="EMBL/GenBank/DDBJ databases">
        <title>Updated reference genomes for cyclostephanoid diatoms.</title>
        <authorList>
            <person name="Roberts W.R."/>
            <person name="Alverson A.J."/>
        </authorList>
    </citation>
    <scope>NUCLEOTIDE SEQUENCE [LARGE SCALE GENOMIC DNA]</scope>
    <source>
        <strain evidence="4 5">AJA232-27</strain>
    </source>
</reference>
<evidence type="ECO:0000313" key="4">
    <source>
        <dbReference type="EMBL" id="KAL3761123.1"/>
    </source>
</evidence>
<sequence>MMSASKKSSSKHRSSQREGEAGKQRHRDKRDRTSSSSQIMRDGGGGDSISNGGHHPYVHTNHNNLRGGSSRNNTPLHSPASPTDNDFTDTDTDFSPDHREERYHRTKSPDGAQSVSSRTVRSHKTTSLSSSAMRSNINNNTRINDDSVQLDLPMADLMAYLQVVANNSSNLPLTRRDDPELGRTVSSLTSEEYALKCAAFIPANVRILGGMFGKYGSVWDLPTSEEFDVATSTREPGISHGGPCCNALLKAMYDTESEVNNVTSPQNVTNKDLFDDDDDETVDTAGFTVDRTLTSFDTLVLNDGCNSNSMTWAQLLRKMKAEMQSVGFNQVPAVTSSYKFNLNEPFSLTPPDFKVGTNHKRALLIGCNYRNPPNVKLKACHDDVRSVKDFLVNVYGFPETPDYMTVLLDDKQNPTPTHSNITEAFKQLAEKSQPGDAVFVLFTGHGCRVLDSPIGETAESYDEAILPSDYDETGIIRDTLFFKTLLAPMRKGVTITCILDCCHTGVLFDLPYLWTTKGDKGEVSPSMSLNNDFSFVRFLKVVKTLYESSVFTRIGKTVGTELDKQAPARSEEDMLIENVGSLETLPEDELPTRKKSFFEKLCSSASSVIINCGLPVYSDDEDMLRRDNSLEDDQSHYSYDS</sequence>
<feature type="domain" description="Peptidase C14 caspase" evidence="3">
    <location>
        <begin position="360"/>
        <end position="505"/>
    </location>
</feature>
<comment type="caution">
    <text evidence="4">The sequence shown here is derived from an EMBL/GenBank/DDBJ whole genome shotgun (WGS) entry which is preliminary data.</text>
</comment>
<organism evidence="4 5">
    <name type="scientific">Discostella pseudostelligera</name>
    <dbReference type="NCBI Taxonomy" id="259834"/>
    <lineage>
        <taxon>Eukaryota</taxon>
        <taxon>Sar</taxon>
        <taxon>Stramenopiles</taxon>
        <taxon>Ochrophyta</taxon>
        <taxon>Bacillariophyta</taxon>
        <taxon>Coscinodiscophyceae</taxon>
        <taxon>Thalassiosirophycidae</taxon>
        <taxon>Stephanodiscales</taxon>
        <taxon>Stephanodiscaceae</taxon>
        <taxon>Discostella</taxon>
    </lineage>
</organism>
<dbReference type="PANTHER" id="PTHR48104">
    <property type="entry name" value="METACASPASE-4"/>
    <property type="match status" value="1"/>
</dbReference>
<feature type="compositionally biased region" description="Polar residues" evidence="2">
    <location>
        <begin position="111"/>
        <end position="142"/>
    </location>
</feature>
<evidence type="ECO:0000259" key="3">
    <source>
        <dbReference type="Pfam" id="PF00656"/>
    </source>
</evidence>
<dbReference type="PANTHER" id="PTHR48104:SF30">
    <property type="entry name" value="METACASPASE-1"/>
    <property type="match status" value="1"/>
</dbReference>
<evidence type="ECO:0000256" key="1">
    <source>
        <dbReference type="ARBA" id="ARBA00009005"/>
    </source>
</evidence>
<gene>
    <name evidence="4" type="ORF">ACHAWU_002373</name>
</gene>
<evidence type="ECO:0000256" key="2">
    <source>
        <dbReference type="SAM" id="MobiDB-lite"/>
    </source>
</evidence>
<dbReference type="Proteomes" id="UP001530293">
    <property type="component" value="Unassembled WGS sequence"/>
</dbReference>
<comment type="similarity">
    <text evidence="1">Belongs to the peptidase C14B family.</text>
</comment>
<keyword evidence="5" id="KW-1185">Reference proteome</keyword>
<dbReference type="InterPro" id="IPR050452">
    <property type="entry name" value="Metacaspase"/>
</dbReference>
<feature type="region of interest" description="Disordered" evidence="2">
    <location>
        <begin position="1"/>
        <end position="144"/>
    </location>
</feature>
<feature type="compositionally biased region" description="Polar residues" evidence="2">
    <location>
        <begin position="60"/>
        <end position="76"/>
    </location>
</feature>